<feature type="transmembrane region" description="Helical" evidence="7">
    <location>
        <begin position="394"/>
        <end position="411"/>
    </location>
</feature>
<feature type="region of interest" description="Disordered" evidence="6">
    <location>
        <begin position="1"/>
        <end position="38"/>
    </location>
</feature>
<feature type="domain" description="Major facilitator superfamily (MFS) profile" evidence="8">
    <location>
        <begin position="45"/>
        <end position="419"/>
    </location>
</feature>
<feature type="transmembrane region" description="Helical" evidence="7">
    <location>
        <begin position="44"/>
        <end position="62"/>
    </location>
</feature>
<feature type="transmembrane region" description="Helical" evidence="7">
    <location>
        <begin position="169"/>
        <end position="193"/>
    </location>
</feature>
<dbReference type="PROSITE" id="PS50850">
    <property type="entry name" value="MFS"/>
    <property type="match status" value="1"/>
</dbReference>
<evidence type="ECO:0000313" key="10">
    <source>
        <dbReference type="Proteomes" id="UP001651050"/>
    </source>
</evidence>
<keyword evidence="2" id="KW-1003">Cell membrane</keyword>
<name>A0ABT0J331_9MICO</name>
<keyword evidence="10" id="KW-1185">Reference proteome</keyword>
<dbReference type="InterPro" id="IPR036259">
    <property type="entry name" value="MFS_trans_sf"/>
</dbReference>
<keyword evidence="4 7" id="KW-1133">Transmembrane helix</keyword>
<feature type="transmembrane region" description="Helical" evidence="7">
    <location>
        <begin position="275"/>
        <end position="300"/>
    </location>
</feature>
<feature type="transmembrane region" description="Helical" evidence="7">
    <location>
        <begin position="336"/>
        <end position="355"/>
    </location>
</feature>
<evidence type="ECO:0000256" key="3">
    <source>
        <dbReference type="ARBA" id="ARBA00022692"/>
    </source>
</evidence>
<gene>
    <name evidence="9" type="ORF">M1843_09050</name>
</gene>
<evidence type="ECO:0000259" key="8">
    <source>
        <dbReference type="PROSITE" id="PS50850"/>
    </source>
</evidence>
<dbReference type="RefSeq" id="WP_416343753.1">
    <property type="nucleotide sequence ID" value="NZ_JALQCY010000003.1"/>
</dbReference>
<evidence type="ECO:0000256" key="5">
    <source>
        <dbReference type="ARBA" id="ARBA00023136"/>
    </source>
</evidence>
<proteinExistence type="predicted"/>
<reference evidence="9 10" key="1">
    <citation type="submission" date="2022-02" db="EMBL/GenBank/DDBJ databases">
        <title>The car tank lid bacteriome: a reservoir of bacteria with potential in bioremediation of fuel.</title>
        <authorList>
            <person name="Vidal-Verdu A."/>
            <person name="Gomez-Martinez D."/>
            <person name="Latorre-Perez A."/>
            <person name="Pereto J."/>
            <person name="Porcar M."/>
        </authorList>
    </citation>
    <scope>NUCLEOTIDE SEQUENCE [LARGE SCALE GENOMIC DNA]</scope>
    <source>
        <strain evidence="9 10">4D.3</strain>
    </source>
</reference>
<dbReference type="InterPro" id="IPR011701">
    <property type="entry name" value="MFS"/>
</dbReference>
<evidence type="ECO:0000256" key="7">
    <source>
        <dbReference type="SAM" id="Phobius"/>
    </source>
</evidence>
<evidence type="ECO:0000256" key="2">
    <source>
        <dbReference type="ARBA" id="ARBA00022475"/>
    </source>
</evidence>
<dbReference type="Proteomes" id="UP001651050">
    <property type="component" value="Unassembled WGS sequence"/>
</dbReference>
<dbReference type="Gene3D" id="1.20.1250.20">
    <property type="entry name" value="MFS general substrate transporter like domains"/>
    <property type="match status" value="1"/>
</dbReference>
<evidence type="ECO:0000256" key="1">
    <source>
        <dbReference type="ARBA" id="ARBA00004651"/>
    </source>
</evidence>
<evidence type="ECO:0000256" key="6">
    <source>
        <dbReference type="SAM" id="MobiDB-lite"/>
    </source>
</evidence>
<organism evidence="9 10">
    <name type="scientific">Isoptericola peretonis</name>
    <dbReference type="NCBI Taxonomy" id="2918523"/>
    <lineage>
        <taxon>Bacteria</taxon>
        <taxon>Bacillati</taxon>
        <taxon>Actinomycetota</taxon>
        <taxon>Actinomycetes</taxon>
        <taxon>Micrococcales</taxon>
        <taxon>Promicromonosporaceae</taxon>
        <taxon>Isoptericola</taxon>
    </lineage>
</organism>
<accession>A0ABT0J331</accession>
<dbReference type="EMBL" id="JALQCY010000003">
    <property type="protein sequence ID" value="MCK9793890.1"/>
    <property type="molecule type" value="Genomic_DNA"/>
</dbReference>
<feature type="transmembrane region" description="Helical" evidence="7">
    <location>
        <begin position="136"/>
        <end position="157"/>
    </location>
</feature>
<dbReference type="PANTHER" id="PTHR43124">
    <property type="entry name" value="PURINE EFFLUX PUMP PBUE"/>
    <property type="match status" value="1"/>
</dbReference>
<feature type="transmembrane region" description="Helical" evidence="7">
    <location>
        <begin position="307"/>
        <end position="330"/>
    </location>
</feature>
<dbReference type="InterPro" id="IPR050189">
    <property type="entry name" value="MFS_Efflux_Transporters"/>
</dbReference>
<feature type="transmembrane region" description="Helical" evidence="7">
    <location>
        <begin position="199"/>
        <end position="219"/>
    </location>
</feature>
<feature type="transmembrane region" description="Helical" evidence="7">
    <location>
        <begin position="82"/>
        <end position="103"/>
    </location>
</feature>
<keyword evidence="5 7" id="KW-0472">Membrane</keyword>
<dbReference type="InterPro" id="IPR020846">
    <property type="entry name" value="MFS_dom"/>
</dbReference>
<feature type="transmembrane region" description="Helical" evidence="7">
    <location>
        <begin position="240"/>
        <end position="263"/>
    </location>
</feature>
<keyword evidence="3 7" id="KW-0812">Transmembrane</keyword>
<dbReference type="PANTHER" id="PTHR43124:SF5">
    <property type="entry name" value="PURINE RIBONUCLEOSIDE EFFLUX PUMP NEPI"/>
    <property type="match status" value="1"/>
</dbReference>
<feature type="transmembrane region" description="Helical" evidence="7">
    <location>
        <begin position="367"/>
        <end position="388"/>
    </location>
</feature>
<protein>
    <submittedName>
        <fullName evidence="9">MFS transporter</fullName>
    </submittedName>
</protein>
<dbReference type="Pfam" id="PF07690">
    <property type="entry name" value="MFS_1"/>
    <property type="match status" value="1"/>
</dbReference>
<dbReference type="CDD" id="cd17324">
    <property type="entry name" value="MFS_NepI_like"/>
    <property type="match status" value="1"/>
</dbReference>
<evidence type="ECO:0000256" key="4">
    <source>
        <dbReference type="ARBA" id="ARBA00022989"/>
    </source>
</evidence>
<comment type="subcellular location">
    <subcellularLocation>
        <location evidence="1">Cell membrane</location>
        <topology evidence="1">Multi-pass membrane protein</topology>
    </subcellularLocation>
</comment>
<sequence>MTTNPIDTAAPAAAATTQSHTAPAPAVPPDGPAGPRLSPGQARWGLAAMFLGSFSLVTAEFLPPGVLTPVAQELAVSEGVVGLSVSVTALTALLTALGLGSLFPRTDRRTLLVVLALGAVVSNVLVAVAPSIGVLMAARLLLGAALGGYWSMSLVIATQLVPPDRVGRAMMVVNAGTTVATVAGVPLGVVLSAASGWRVVFVAIAVVTVVTAVGMRMALPPVAPTPGIGWSATGRALRSPGVALGLVAIVAVIGGHFAGYTYVRPALSLLPGADVGTIAVLLALFGVGGLIGNFAIGAVVDRHLPVLLLAVPVAIGAGVAAVGVAAAVPWLAYPAVVVWGVAFGGVLIVVQVWITRMMPDQVEAGSGLVVAAFQTAIILGSAVGGLGVETIGVGWTYLVAAVAAVAGGVLVRSTLSRRYSDGVAPV</sequence>
<comment type="caution">
    <text evidence="9">The sequence shown here is derived from an EMBL/GenBank/DDBJ whole genome shotgun (WGS) entry which is preliminary data.</text>
</comment>
<dbReference type="SUPFAM" id="SSF103473">
    <property type="entry name" value="MFS general substrate transporter"/>
    <property type="match status" value="1"/>
</dbReference>
<evidence type="ECO:0000313" key="9">
    <source>
        <dbReference type="EMBL" id="MCK9793890.1"/>
    </source>
</evidence>
<feature type="compositionally biased region" description="Low complexity" evidence="6">
    <location>
        <begin position="1"/>
        <end position="24"/>
    </location>
</feature>
<feature type="transmembrane region" description="Helical" evidence="7">
    <location>
        <begin position="110"/>
        <end position="130"/>
    </location>
</feature>